<name>A0A9P0BTN3_CHRIL</name>
<comment type="similarity">
    <text evidence="1 5">Belongs to the R-transferase family.</text>
</comment>
<dbReference type="Pfam" id="PF04376">
    <property type="entry name" value="ATE_N"/>
    <property type="match status" value="1"/>
</dbReference>
<dbReference type="InterPro" id="IPR030700">
    <property type="entry name" value="N-end_Aminoacyl_Trfase"/>
</dbReference>
<dbReference type="InterPro" id="IPR017137">
    <property type="entry name" value="Arg-tRNA-P_Trfase_1_euk"/>
</dbReference>
<dbReference type="PIRSF" id="PIRSF037207">
    <property type="entry name" value="ATE1_euk"/>
    <property type="match status" value="1"/>
</dbReference>
<evidence type="ECO:0000256" key="3">
    <source>
        <dbReference type="ARBA" id="ARBA00022786"/>
    </source>
</evidence>
<gene>
    <name evidence="9" type="ORF">CINC_LOCUS4269</name>
</gene>
<dbReference type="OrthoDB" id="74183at2759"/>
<sequence length="504" mass="58158">MMRSLVEYYAEHEQYRCGYCKRPDTNYSYGLWAHTLTVNDYQDLIDRGWRRSGKYCYKPTMDVTCCPMYTIRCRALQFKTSKSQKKVLKRVNKYLVGEELLQPASAAGTRKMSTCSSGSDVLGEGFDEGGEQFIETLREHQDINIDVVKNSELLDKAAGEGVGDNASLPNDVKRDQSEYESKNEMKLVKKDLGPDPNKAPCKKAKQLRRERKLAKLKEQGIDVIPEPNKNKEKQIEDFINELPDEVKHKLEIKLVRTAPPSPEWLATAKETHEVYVKYQTTVHNDKPDKCTEPKFKDFLVQSPLLEEYSETGPRSGYGSFHQQYWLDGKLIAVGVIDILPKCVSSVYFFYDPHYMNLTLGTYGALREIEYTRHLHSICPQIEYYYMGFYIHSCRKMRYKGSFYPSDLLCPETYKWFPLLECIPKLEASPYSRLDPDVDSVDESYPKESDLNYIPIWMNGAVMLYKAYKRHSAGKKNASKANELQTYMRLVGGKTAKSLILVREV</sequence>
<dbReference type="EC" id="2.3.2.8" evidence="5"/>
<evidence type="ECO:0000259" key="8">
    <source>
        <dbReference type="Pfam" id="PF04377"/>
    </source>
</evidence>
<feature type="domain" description="N-end aminoacyl transferase N-terminal" evidence="7">
    <location>
        <begin position="16"/>
        <end position="86"/>
    </location>
</feature>
<comment type="function">
    <text evidence="5">Involved in the post-translational conjugation of arginine to the N-terminal aspartate or glutamate of a protein. This arginylation is required for degradation of the protein via the ubiquitin pathway.</text>
</comment>
<protein>
    <recommendedName>
        <fullName evidence="5">Arginyl-tRNA--protein transferase 1</fullName>
        <shortName evidence="5">Arginyltransferase 1</shortName>
        <shortName evidence="5">R-transferase 1</shortName>
        <ecNumber evidence="5">2.3.2.8</ecNumber>
    </recommendedName>
    <alternativeName>
        <fullName evidence="5">Arginine-tRNA--protein transferase 1</fullName>
    </alternativeName>
</protein>
<dbReference type="GO" id="GO:0004057">
    <property type="term" value="F:arginyl-tRNA--protein transferase activity"/>
    <property type="evidence" value="ECO:0007669"/>
    <property type="project" value="UniProtKB-EC"/>
</dbReference>
<feature type="domain" description="N-end rule aminoacyl transferase C-terminal" evidence="8">
    <location>
        <begin position="270"/>
        <end position="409"/>
    </location>
</feature>
<feature type="region of interest" description="Disordered" evidence="6">
    <location>
        <begin position="159"/>
        <end position="182"/>
    </location>
</feature>
<dbReference type="Pfam" id="PF04377">
    <property type="entry name" value="ATE_C"/>
    <property type="match status" value="1"/>
</dbReference>
<evidence type="ECO:0000256" key="4">
    <source>
        <dbReference type="ARBA" id="ARBA00023315"/>
    </source>
</evidence>
<dbReference type="GO" id="GO:0005737">
    <property type="term" value="C:cytoplasm"/>
    <property type="evidence" value="ECO:0007669"/>
    <property type="project" value="TreeGrafter"/>
</dbReference>
<evidence type="ECO:0000313" key="9">
    <source>
        <dbReference type="EMBL" id="CAH0589063.1"/>
    </source>
</evidence>
<keyword evidence="3 5" id="KW-0833">Ubl conjugation pathway</keyword>
<accession>A0A9P0BTN3</accession>
<evidence type="ECO:0000313" key="10">
    <source>
        <dbReference type="Proteomes" id="UP001154114"/>
    </source>
</evidence>
<organism evidence="9 10">
    <name type="scientific">Chrysodeixis includens</name>
    <name type="common">Soybean looper</name>
    <name type="synonym">Pseudoplusia includens</name>
    <dbReference type="NCBI Taxonomy" id="689277"/>
    <lineage>
        <taxon>Eukaryota</taxon>
        <taxon>Metazoa</taxon>
        <taxon>Ecdysozoa</taxon>
        <taxon>Arthropoda</taxon>
        <taxon>Hexapoda</taxon>
        <taxon>Insecta</taxon>
        <taxon>Pterygota</taxon>
        <taxon>Neoptera</taxon>
        <taxon>Endopterygota</taxon>
        <taxon>Lepidoptera</taxon>
        <taxon>Glossata</taxon>
        <taxon>Ditrysia</taxon>
        <taxon>Noctuoidea</taxon>
        <taxon>Noctuidae</taxon>
        <taxon>Plusiinae</taxon>
        <taxon>Chrysodeixis</taxon>
    </lineage>
</organism>
<dbReference type="Proteomes" id="UP001154114">
    <property type="component" value="Chromosome 17"/>
</dbReference>
<evidence type="ECO:0000256" key="2">
    <source>
        <dbReference type="ARBA" id="ARBA00022679"/>
    </source>
</evidence>
<dbReference type="InterPro" id="IPR007471">
    <property type="entry name" value="N-end_Aminoacyl_Trfase_N"/>
</dbReference>
<keyword evidence="4 5" id="KW-0012">Acyltransferase</keyword>
<feature type="compositionally biased region" description="Basic and acidic residues" evidence="6">
    <location>
        <begin position="171"/>
        <end position="182"/>
    </location>
</feature>
<dbReference type="InterPro" id="IPR007472">
    <property type="entry name" value="N-end_Aminoacyl_Trfase_C"/>
</dbReference>
<evidence type="ECO:0000256" key="1">
    <source>
        <dbReference type="ARBA" id="ARBA00009991"/>
    </source>
</evidence>
<dbReference type="InterPro" id="IPR016181">
    <property type="entry name" value="Acyl_CoA_acyltransferase"/>
</dbReference>
<dbReference type="SUPFAM" id="SSF55729">
    <property type="entry name" value="Acyl-CoA N-acyltransferases (Nat)"/>
    <property type="match status" value="1"/>
</dbReference>
<keyword evidence="2 5" id="KW-0808">Transferase</keyword>
<dbReference type="PANTHER" id="PTHR21367:SF1">
    <property type="entry name" value="ARGINYL-TRNA--PROTEIN TRANSFERASE 1"/>
    <property type="match status" value="1"/>
</dbReference>
<evidence type="ECO:0000259" key="7">
    <source>
        <dbReference type="Pfam" id="PF04376"/>
    </source>
</evidence>
<dbReference type="AlphaFoldDB" id="A0A9P0BTN3"/>
<evidence type="ECO:0000256" key="5">
    <source>
        <dbReference type="PIRNR" id="PIRNR037207"/>
    </source>
</evidence>
<keyword evidence="10" id="KW-1185">Reference proteome</keyword>
<comment type="catalytic activity">
    <reaction evidence="5">
        <text>an N-terminal L-alpha-aminoacyl-[protein] + L-arginyl-tRNA(Arg) = an N-terminal L-arginyl-L-aminoacyl-[protein] + tRNA(Arg) + H(+)</text>
        <dbReference type="Rhea" id="RHEA:10208"/>
        <dbReference type="Rhea" id="RHEA-COMP:9658"/>
        <dbReference type="Rhea" id="RHEA-COMP:9673"/>
        <dbReference type="Rhea" id="RHEA-COMP:10636"/>
        <dbReference type="Rhea" id="RHEA-COMP:10638"/>
        <dbReference type="ChEBI" id="CHEBI:15378"/>
        <dbReference type="ChEBI" id="CHEBI:78442"/>
        <dbReference type="ChEBI" id="CHEBI:78513"/>
        <dbReference type="ChEBI" id="CHEBI:78597"/>
        <dbReference type="ChEBI" id="CHEBI:83562"/>
        <dbReference type="EC" id="2.3.2.8"/>
    </reaction>
</comment>
<dbReference type="EMBL" id="LR824020">
    <property type="protein sequence ID" value="CAH0589063.1"/>
    <property type="molecule type" value="Genomic_DNA"/>
</dbReference>
<reference evidence="9" key="1">
    <citation type="submission" date="2021-12" db="EMBL/GenBank/DDBJ databases">
        <authorList>
            <person name="King R."/>
        </authorList>
    </citation>
    <scope>NUCLEOTIDE SEQUENCE</scope>
</reference>
<evidence type="ECO:0000256" key="6">
    <source>
        <dbReference type="SAM" id="MobiDB-lite"/>
    </source>
</evidence>
<dbReference type="PANTHER" id="PTHR21367">
    <property type="entry name" value="ARGININE-TRNA-PROTEIN TRANSFERASE 1"/>
    <property type="match status" value="1"/>
</dbReference>
<proteinExistence type="inferred from homology"/>